<gene>
    <name evidence="1" type="ORF">WJX72_002767</name>
</gene>
<dbReference type="AlphaFoldDB" id="A0AAW1Q335"/>
<proteinExistence type="predicted"/>
<organism evidence="1 2">
    <name type="scientific">[Myrmecia] bisecta</name>
    <dbReference type="NCBI Taxonomy" id="41462"/>
    <lineage>
        <taxon>Eukaryota</taxon>
        <taxon>Viridiplantae</taxon>
        <taxon>Chlorophyta</taxon>
        <taxon>core chlorophytes</taxon>
        <taxon>Trebouxiophyceae</taxon>
        <taxon>Trebouxiales</taxon>
        <taxon>Trebouxiaceae</taxon>
        <taxon>Myrmecia</taxon>
    </lineage>
</organism>
<evidence type="ECO:0000313" key="2">
    <source>
        <dbReference type="Proteomes" id="UP001489004"/>
    </source>
</evidence>
<protein>
    <submittedName>
        <fullName evidence="1">Uncharacterized protein</fullName>
    </submittedName>
</protein>
<dbReference type="EMBL" id="JALJOR010000005">
    <property type="protein sequence ID" value="KAK9816615.1"/>
    <property type="molecule type" value="Genomic_DNA"/>
</dbReference>
<comment type="caution">
    <text evidence="1">The sequence shown here is derived from an EMBL/GenBank/DDBJ whole genome shotgun (WGS) entry which is preliminary data.</text>
</comment>
<dbReference type="PROSITE" id="PS51257">
    <property type="entry name" value="PROKAR_LIPOPROTEIN"/>
    <property type="match status" value="1"/>
</dbReference>
<name>A0AAW1Q335_9CHLO</name>
<sequence>MHARAPGPTALTWGSCALQQAALCFRVKTIAWWSVWGRSCLAWPQPSSQLSSHRPTYRLRHGTLLLACSFTHRKHSRLRRSAQRCSGSLERLEQLDEEYLEYQDAEGITLIDIAIEHRGVKVAVEARGWHVVTIPWFEWGDLEAHDGRTYLVDKLRAAFLTCEIEMVKALQLALVPTRLMF</sequence>
<accession>A0AAW1Q335</accession>
<keyword evidence="2" id="KW-1185">Reference proteome</keyword>
<evidence type="ECO:0000313" key="1">
    <source>
        <dbReference type="EMBL" id="KAK9816615.1"/>
    </source>
</evidence>
<dbReference type="Proteomes" id="UP001489004">
    <property type="component" value="Unassembled WGS sequence"/>
</dbReference>
<reference evidence="1 2" key="1">
    <citation type="journal article" date="2024" name="Nat. Commun.">
        <title>Phylogenomics reveals the evolutionary origins of lichenization in chlorophyte algae.</title>
        <authorList>
            <person name="Puginier C."/>
            <person name="Libourel C."/>
            <person name="Otte J."/>
            <person name="Skaloud P."/>
            <person name="Haon M."/>
            <person name="Grisel S."/>
            <person name="Petersen M."/>
            <person name="Berrin J.G."/>
            <person name="Delaux P.M."/>
            <person name="Dal Grande F."/>
            <person name="Keller J."/>
        </authorList>
    </citation>
    <scope>NUCLEOTIDE SEQUENCE [LARGE SCALE GENOMIC DNA]</scope>
    <source>
        <strain evidence="1 2">SAG 2043</strain>
    </source>
</reference>